<dbReference type="OrthoDB" id="9784718at2"/>
<proteinExistence type="predicted"/>
<reference evidence="5 6" key="1">
    <citation type="submission" date="2018-04" db="EMBL/GenBank/DDBJ databases">
        <title>Bacteria isolated from cave deposits of Manipur.</title>
        <authorList>
            <person name="Sahoo D."/>
            <person name="Sarangthem I."/>
            <person name="Nandeibam J."/>
        </authorList>
    </citation>
    <scope>NUCLEOTIDE SEQUENCE [LARGE SCALE GENOMIC DNA]</scope>
    <source>
        <strain evidence="6">mrc11</strain>
    </source>
</reference>
<dbReference type="SUPFAM" id="SSF48008">
    <property type="entry name" value="GntR ligand-binding domain-like"/>
    <property type="match status" value="1"/>
</dbReference>
<evidence type="ECO:0000259" key="4">
    <source>
        <dbReference type="PROSITE" id="PS50949"/>
    </source>
</evidence>
<dbReference type="SUPFAM" id="SSF46785">
    <property type="entry name" value="Winged helix' DNA-binding domain"/>
    <property type="match status" value="1"/>
</dbReference>
<dbReference type="InterPro" id="IPR008920">
    <property type="entry name" value="TF_FadR/GntR_C"/>
</dbReference>
<keyword evidence="1" id="KW-0805">Transcription regulation</keyword>
<name>A0A328HLJ6_ARTGO</name>
<dbReference type="GO" id="GO:0003677">
    <property type="term" value="F:DNA binding"/>
    <property type="evidence" value="ECO:0007669"/>
    <property type="project" value="UniProtKB-KW"/>
</dbReference>
<dbReference type="SMART" id="SM00895">
    <property type="entry name" value="FCD"/>
    <property type="match status" value="1"/>
</dbReference>
<dbReference type="GO" id="GO:0003700">
    <property type="term" value="F:DNA-binding transcription factor activity"/>
    <property type="evidence" value="ECO:0007669"/>
    <property type="project" value="InterPro"/>
</dbReference>
<feature type="domain" description="HTH gntR-type" evidence="4">
    <location>
        <begin position="25"/>
        <end position="95"/>
    </location>
</feature>
<evidence type="ECO:0000256" key="3">
    <source>
        <dbReference type="ARBA" id="ARBA00023163"/>
    </source>
</evidence>
<dbReference type="Gene3D" id="1.20.120.530">
    <property type="entry name" value="GntR ligand-binding domain-like"/>
    <property type="match status" value="1"/>
</dbReference>
<evidence type="ECO:0000256" key="2">
    <source>
        <dbReference type="ARBA" id="ARBA00023125"/>
    </source>
</evidence>
<dbReference type="InterPro" id="IPR036388">
    <property type="entry name" value="WH-like_DNA-bd_sf"/>
</dbReference>
<organism evidence="5 6">
    <name type="scientific">Arthrobacter globiformis</name>
    <dbReference type="NCBI Taxonomy" id="1665"/>
    <lineage>
        <taxon>Bacteria</taxon>
        <taxon>Bacillati</taxon>
        <taxon>Actinomycetota</taxon>
        <taxon>Actinomycetes</taxon>
        <taxon>Micrococcales</taxon>
        <taxon>Micrococcaceae</taxon>
        <taxon>Arthrobacter</taxon>
    </lineage>
</organism>
<keyword evidence="2" id="KW-0238">DNA-binding</keyword>
<gene>
    <name evidence="5" type="ORF">DBZ45_06120</name>
</gene>
<dbReference type="RefSeq" id="WP_111903049.1">
    <property type="nucleotide sequence ID" value="NZ_QLNP01000063.1"/>
</dbReference>
<dbReference type="Pfam" id="PF00392">
    <property type="entry name" value="GntR"/>
    <property type="match status" value="1"/>
</dbReference>
<dbReference type="EMBL" id="QLNP01000063">
    <property type="protein sequence ID" value="RAM38070.1"/>
    <property type="molecule type" value="Genomic_DNA"/>
</dbReference>
<dbReference type="PANTHER" id="PTHR43537">
    <property type="entry name" value="TRANSCRIPTIONAL REGULATOR, GNTR FAMILY"/>
    <property type="match status" value="1"/>
</dbReference>
<dbReference type="InterPro" id="IPR011711">
    <property type="entry name" value="GntR_C"/>
</dbReference>
<accession>A0A328HLJ6</accession>
<dbReference type="AlphaFoldDB" id="A0A328HLJ6"/>
<dbReference type="Proteomes" id="UP000249166">
    <property type="component" value="Unassembled WGS sequence"/>
</dbReference>
<dbReference type="CDD" id="cd07377">
    <property type="entry name" value="WHTH_GntR"/>
    <property type="match status" value="1"/>
</dbReference>
<dbReference type="PROSITE" id="PS50949">
    <property type="entry name" value="HTH_GNTR"/>
    <property type="match status" value="1"/>
</dbReference>
<dbReference type="InterPro" id="IPR000524">
    <property type="entry name" value="Tscrpt_reg_HTH_GntR"/>
</dbReference>
<dbReference type="Pfam" id="PF07729">
    <property type="entry name" value="FCD"/>
    <property type="match status" value="1"/>
</dbReference>
<dbReference type="SMART" id="SM00345">
    <property type="entry name" value="HTH_GNTR"/>
    <property type="match status" value="1"/>
</dbReference>
<evidence type="ECO:0000256" key="1">
    <source>
        <dbReference type="ARBA" id="ARBA00023015"/>
    </source>
</evidence>
<dbReference type="PANTHER" id="PTHR43537:SF24">
    <property type="entry name" value="GLUCONATE OPERON TRANSCRIPTIONAL REPRESSOR"/>
    <property type="match status" value="1"/>
</dbReference>
<sequence>MGSAAISTSALDLLLLLRGSEPEGLGRADQVSYQIETAILMGILTEGDRLPTESVLAGELGISPITLRQSLAALRTKGLIETSRGRSGGSVIRRQIEFTNSQLQDKLRDTSTEALRDLGDLGAAIASMSARLAAGRADPKNVEHLEDLARRHRDSADDRARRRMDSRFHVAVSIAAQSSRLTSAALQLEAELMTLRWGRSGQPGSDGKSVEEHAAIVDAIRARDADGAASAAERHSRNETEYLIEQHLRLTMRPEESA</sequence>
<dbReference type="Gene3D" id="1.10.10.10">
    <property type="entry name" value="Winged helix-like DNA-binding domain superfamily/Winged helix DNA-binding domain"/>
    <property type="match status" value="1"/>
</dbReference>
<evidence type="ECO:0000313" key="6">
    <source>
        <dbReference type="Proteomes" id="UP000249166"/>
    </source>
</evidence>
<evidence type="ECO:0000313" key="5">
    <source>
        <dbReference type="EMBL" id="RAM38070.1"/>
    </source>
</evidence>
<comment type="caution">
    <text evidence="5">The sequence shown here is derived from an EMBL/GenBank/DDBJ whole genome shotgun (WGS) entry which is preliminary data.</text>
</comment>
<protein>
    <submittedName>
        <fullName evidence="5">GntR family transcriptional regulator</fullName>
    </submittedName>
</protein>
<keyword evidence="3" id="KW-0804">Transcription</keyword>
<dbReference type="InterPro" id="IPR036390">
    <property type="entry name" value="WH_DNA-bd_sf"/>
</dbReference>